<evidence type="ECO:0000256" key="13">
    <source>
        <dbReference type="ARBA" id="ARBA00023015"/>
    </source>
</evidence>
<keyword evidence="4" id="KW-0597">Phosphoprotein</keyword>
<evidence type="ECO:0000256" key="9">
    <source>
        <dbReference type="ARBA" id="ARBA00022737"/>
    </source>
</evidence>
<dbReference type="SMART" id="SM00508">
    <property type="entry name" value="PostSET"/>
    <property type="match status" value="1"/>
</dbReference>
<dbReference type="SUPFAM" id="SSF82199">
    <property type="entry name" value="SET domain"/>
    <property type="match status" value="1"/>
</dbReference>
<dbReference type="InterPro" id="IPR055197">
    <property type="entry name" value="PHDvar_NSD"/>
</dbReference>
<feature type="compositionally biased region" description="Basic residues" evidence="17">
    <location>
        <begin position="225"/>
        <end position="236"/>
    </location>
</feature>
<evidence type="ECO:0000256" key="17">
    <source>
        <dbReference type="SAM" id="MobiDB-lite"/>
    </source>
</evidence>
<evidence type="ECO:0000256" key="7">
    <source>
        <dbReference type="ARBA" id="ARBA00022691"/>
    </source>
</evidence>
<dbReference type="GO" id="GO:0016279">
    <property type="term" value="F:protein-lysine N-methyltransferase activity"/>
    <property type="evidence" value="ECO:0007669"/>
    <property type="project" value="UniProtKB-ARBA"/>
</dbReference>
<dbReference type="InterPro" id="IPR019787">
    <property type="entry name" value="Znf_PHD-finger"/>
</dbReference>
<keyword evidence="5" id="KW-0489">Methyltransferase</keyword>
<feature type="domain" description="PHD-type" evidence="18">
    <location>
        <begin position="689"/>
        <end position="734"/>
    </location>
</feature>
<keyword evidence="14" id="KW-0804">Transcription</keyword>
<dbReference type="CDD" id="cd19173">
    <property type="entry name" value="SET_NSD"/>
    <property type="match status" value="1"/>
</dbReference>
<dbReference type="PROSITE" id="PS50868">
    <property type="entry name" value="POST_SET"/>
    <property type="match status" value="1"/>
</dbReference>
<dbReference type="CDD" id="cd15566">
    <property type="entry name" value="PHD3_NSD"/>
    <property type="match status" value="1"/>
</dbReference>
<feature type="domain" description="PWWP" evidence="20">
    <location>
        <begin position="739"/>
        <end position="801"/>
    </location>
</feature>
<dbReference type="GO" id="GO:0005634">
    <property type="term" value="C:nucleus"/>
    <property type="evidence" value="ECO:0007669"/>
    <property type="project" value="UniProtKB-SubCell"/>
</dbReference>
<dbReference type="EMBL" id="JARQWQ010000004">
    <property type="protein sequence ID" value="KAK2572236.1"/>
    <property type="molecule type" value="Genomic_DNA"/>
</dbReference>
<dbReference type="CDD" id="cd20144">
    <property type="entry name" value="PWWP_NSD_rpt1"/>
    <property type="match status" value="1"/>
</dbReference>
<dbReference type="GO" id="GO:0140938">
    <property type="term" value="F:histone H3 methyltransferase activity"/>
    <property type="evidence" value="ECO:0007669"/>
    <property type="project" value="UniProtKB-ARBA"/>
</dbReference>
<keyword evidence="8" id="KW-0479">Metal-binding</keyword>
<dbReference type="FunFam" id="2.170.270.10:FF:000002">
    <property type="entry name" value="Histone-lysine N-methyltransferase"/>
    <property type="match status" value="1"/>
</dbReference>
<dbReference type="CDD" id="cd15568">
    <property type="entry name" value="PHD5_NSD"/>
    <property type="match status" value="1"/>
</dbReference>
<dbReference type="SUPFAM" id="SSF57903">
    <property type="entry name" value="FYVE/PHD zinc finger"/>
    <property type="match status" value="4"/>
</dbReference>
<dbReference type="InterPro" id="IPR001214">
    <property type="entry name" value="SET_dom"/>
</dbReference>
<dbReference type="Pfam" id="PF17982">
    <property type="entry name" value="C5HCH"/>
    <property type="match status" value="1"/>
</dbReference>
<dbReference type="SMART" id="SM00249">
    <property type="entry name" value="PHD"/>
    <property type="match status" value="5"/>
</dbReference>
<dbReference type="SUPFAM" id="SSF63748">
    <property type="entry name" value="Tudor/PWWP/MBT"/>
    <property type="match status" value="2"/>
</dbReference>
<keyword evidence="7" id="KW-0949">S-adenosyl-L-methionine</keyword>
<dbReference type="PROSITE" id="PS50812">
    <property type="entry name" value="PWWP"/>
    <property type="match status" value="2"/>
</dbReference>
<name>A0AAD9VF64_ACRCE</name>
<dbReference type="FunFam" id="3.30.40.10:FF:000969">
    <property type="entry name" value="Histone-lysine N-methyltransferase"/>
    <property type="match status" value="1"/>
</dbReference>
<organism evidence="23 24">
    <name type="scientific">Acropora cervicornis</name>
    <name type="common">Staghorn coral</name>
    <dbReference type="NCBI Taxonomy" id="6130"/>
    <lineage>
        <taxon>Eukaryota</taxon>
        <taxon>Metazoa</taxon>
        <taxon>Cnidaria</taxon>
        <taxon>Anthozoa</taxon>
        <taxon>Hexacorallia</taxon>
        <taxon>Scleractinia</taxon>
        <taxon>Astrocoeniina</taxon>
        <taxon>Acroporidae</taxon>
        <taxon>Acropora</taxon>
    </lineage>
</organism>
<dbReference type="GO" id="GO:0032259">
    <property type="term" value="P:methylation"/>
    <property type="evidence" value="ECO:0007669"/>
    <property type="project" value="UniProtKB-KW"/>
</dbReference>
<evidence type="ECO:0000256" key="3">
    <source>
        <dbReference type="ARBA" id="ARBA00022454"/>
    </source>
</evidence>
<feature type="compositionally biased region" description="Low complexity" evidence="17">
    <location>
        <begin position="503"/>
        <end position="518"/>
    </location>
</feature>
<evidence type="ECO:0000259" key="19">
    <source>
        <dbReference type="PROSITE" id="PS50280"/>
    </source>
</evidence>
<evidence type="ECO:0000256" key="5">
    <source>
        <dbReference type="ARBA" id="ARBA00022603"/>
    </source>
</evidence>
<evidence type="ECO:0000256" key="6">
    <source>
        <dbReference type="ARBA" id="ARBA00022679"/>
    </source>
</evidence>
<dbReference type="CDD" id="cd05838">
    <property type="entry name" value="PWWP_NSD_rpt2"/>
    <property type="match status" value="1"/>
</dbReference>
<dbReference type="InterPro" id="IPR041306">
    <property type="entry name" value="C5HCH"/>
</dbReference>
<dbReference type="InterPro" id="IPR001965">
    <property type="entry name" value="Znf_PHD"/>
</dbReference>
<feature type="domain" description="PHD-type" evidence="18">
    <location>
        <begin position="530"/>
        <end position="576"/>
    </location>
</feature>
<evidence type="ECO:0000256" key="2">
    <source>
        <dbReference type="ARBA" id="ARBA00004286"/>
    </source>
</evidence>
<dbReference type="Pfam" id="PF23004">
    <property type="entry name" value="PHDvar_NSD"/>
    <property type="match status" value="1"/>
</dbReference>
<feature type="domain" description="SET" evidence="19">
    <location>
        <begin position="933"/>
        <end position="1048"/>
    </location>
</feature>
<keyword evidence="9" id="KW-0677">Repeat</keyword>
<dbReference type="InterPro" id="IPR046341">
    <property type="entry name" value="SET_dom_sf"/>
</dbReference>
<evidence type="ECO:0000256" key="8">
    <source>
        <dbReference type="ARBA" id="ARBA00022723"/>
    </source>
</evidence>
<evidence type="ECO:0000256" key="12">
    <source>
        <dbReference type="ARBA" id="ARBA00022853"/>
    </source>
</evidence>
<feature type="domain" description="PWWP" evidence="20">
    <location>
        <begin position="38"/>
        <end position="99"/>
    </location>
</feature>
<dbReference type="InterPro" id="IPR003616">
    <property type="entry name" value="Post-SET_dom"/>
</dbReference>
<dbReference type="CDD" id="cd15564">
    <property type="entry name" value="PHD1_NSD"/>
    <property type="match status" value="1"/>
</dbReference>
<dbReference type="GO" id="GO:0005694">
    <property type="term" value="C:chromosome"/>
    <property type="evidence" value="ECO:0007669"/>
    <property type="project" value="UniProtKB-SubCell"/>
</dbReference>
<dbReference type="Gene3D" id="2.170.270.10">
    <property type="entry name" value="SET domain"/>
    <property type="match status" value="1"/>
</dbReference>
<dbReference type="Pfam" id="PF22908">
    <property type="entry name" value="PHD_NSD"/>
    <property type="match status" value="1"/>
</dbReference>
<dbReference type="InterPro" id="IPR050777">
    <property type="entry name" value="SET2_Histone-Lys_MeTrsfase"/>
</dbReference>
<evidence type="ECO:0000313" key="23">
    <source>
        <dbReference type="EMBL" id="KAK2572236.1"/>
    </source>
</evidence>
<protein>
    <submittedName>
        <fullName evidence="23">Histone-lysine N-methyltransferase NSD2</fullName>
    </submittedName>
</protein>
<dbReference type="InterPro" id="IPR019786">
    <property type="entry name" value="Zinc_finger_PHD-type_CS"/>
</dbReference>
<dbReference type="SMART" id="SM00317">
    <property type="entry name" value="SET"/>
    <property type="match status" value="1"/>
</dbReference>
<evidence type="ECO:0000256" key="16">
    <source>
        <dbReference type="PROSITE-ProRule" id="PRU00146"/>
    </source>
</evidence>
<dbReference type="CDD" id="cd15565">
    <property type="entry name" value="PHD2_NSD"/>
    <property type="match status" value="1"/>
</dbReference>
<evidence type="ECO:0000256" key="14">
    <source>
        <dbReference type="ARBA" id="ARBA00023163"/>
    </source>
</evidence>
<sequence length="1290" mass="144242">MAAVESKDDSASSELSESLHAKDSKVSSSPNQTASWLVGDVVWSKIPGHPWWPSMVSYDPNTAVSFKYKGRARFYHVQFFGQDPVRGWVAERSILKFEGRQNFENSLHGKQLKIAQKRISLWESAVSVAEKAKPMNRHERQLCYTFKYYDKNETKKIDPFKVKKLNGFSSVPGSATLAEHVNGVDSSHQERTCDSNNSETPVSEPVAINGAENCNDSLKCAQKKTVKEKLPRKRKLGSSSGTAKSPRDLVESSKNVEPPKKKKKRTLKGSKELNLSESDLVANDTKEAMKANLSDKHFSEIDKKCNGLYNTPDATPPRINGDVSSFIDAMEVSPNTALKLKIRKITPKQNQAEGKRKRGRPRKPRFVIVSEDGNENEGASQQVLPMDVESKEISNVHAKSTLFTETNAEDIPKKKKRIPKLTKKMLNAKEAALLPSKDMPILKGKKKLAPKNECVAKTKEKIEVSNAKLKSPKGKVPSKSEKVKNVEDKKSEVSTAETSVPAVETEGSVTSSTDDTGSIKNGTVSKREKDGVCIVCEQQENLIFCEGICGNSFHLDCIGLSVVPKGKFVCDECVTGNHCCFVCRQAGNVKQCSQPMCTKYYHDECVKTYKTAKFDGDRFFCPLHFCTTCVSNKSVVSRGRLIRCVRCPTAYHISGCLVAGCIPICSNLMVCSKHFIRDKNKAHHTHVNVNWCFVCSIGGTLICCESCPASFHPECISYEGIPEGHFFCKDCAEGKHLLYGDIVWVKLGMYRWWPAQICNPRDVPTNIQNMRHQPGEFPVQFLGSHDYYWIHRGRVFSYQEGDKGSSDSGNNKNLAKVFKKGKCCVLLCALAEAKEKYAEWRTLQESKAEQDLQKMSKKPAPYKQIKVNKCTTAIRIVIDPSELPMCDCSASNESPCGPESNCLNRMLQFECYPQRCPGKENCQNQRFQKRQYVDCEPFRTLHRGWGLRCKEDVKKGQFVIEYVGELIDDATCQERVQKGEDITNYYMLTIDKDCIIDAGPMGNLSRFMNHSCDPNCETQKWTVNGEVRVGLFASREIMAGEELTFDYQLDCLGNEKKKCHCGAKNCSSFLGVRPKNQVQEDKAKKTGDKRKKKRIKKAVVKEDLRLSSDHRKRPPPLPAVQPEACNELGTSCNTADQALKLTGTSPLNSALPWTYSPLQPGLTISNIHEDECYICGDGGELLMCDKGGCKKCYHKTCLGSDVNTRGKWICPWHFCDDCGKWANIMCSECPNSYCRSHASGQITELANGVHLCCDHIVTRNSPVQNQAFEEEKVDHSKPNADVELSHVGLE</sequence>
<dbReference type="Pfam" id="PF00856">
    <property type="entry name" value="SET"/>
    <property type="match status" value="1"/>
</dbReference>
<feature type="compositionally biased region" description="Basic and acidic residues" evidence="17">
    <location>
        <begin position="1"/>
        <end position="10"/>
    </location>
</feature>
<feature type="compositionally biased region" description="Basic and acidic residues" evidence="17">
    <location>
        <begin position="478"/>
        <end position="492"/>
    </location>
</feature>
<dbReference type="InterPro" id="IPR055198">
    <property type="entry name" value="NSD_PHD"/>
</dbReference>
<accession>A0AAD9VF64</accession>
<evidence type="ECO:0000256" key="11">
    <source>
        <dbReference type="ARBA" id="ARBA00022833"/>
    </source>
</evidence>
<dbReference type="PANTHER" id="PTHR22884">
    <property type="entry name" value="SET DOMAIN PROTEINS"/>
    <property type="match status" value="1"/>
</dbReference>
<dbReference type="InterPro" id="IPR011011">
    <property type="entry name" value="Znf_FYVE_PHD"/>
</dbReference>
<feature type="region of interest" description="Disordered" evidence="17">
    <location>
        <begin position="1"/>
        <end position="32"/>
    </location>
</feature>
<comment type="subcellular location">
    <subcellularLocation>
        <location evidence="2">Chromosome</location>
    </subcellularLocation>
    <subcellularLocation>
        <location evidence="1">Nucleus</location>
    </subcellularLocation>
</comment>
<dbReference type="Proteomes" id="UP001249851">
    <property type="component" value="Unassembled WGS sequence"/>
</dbReference>
<dbReference type="PROSITE" id="PS50016">
    <property type="entry name" value="ZF_PHD_2"/>
    <property type="match status" value="2"/>
</dbReference>
<keyword evidence="11" id="KW-0862">Zinc</keyword>
<evidence type="ECO:0000259" key="22">
    <source>
        <dbReference type="PROSITE" id="PS51215"/>
    </source>
</evidence>
<dbReference type="Pfam" id="PF23011">
    <property type="entry name" value="PHD-1st_NSD"/>
    <property type="match status" value="1"/>
</dbReference>
<evidence type="ECO:0000259" key="21">
    <source>
        <dbReference type="PROSITE" id="PS50868"/>
    </source>
</evidence>
<evidence type="ECO:0000256" key="10">
    <source>
        <dbReference type="ARBA" id="ARBA00022771"/>
    </source>
</evidence>
<evidence type="ECO:0000259" key="20">
    <source>
        <dbReference type="PROSITE" id="PS50812"/>
    </source>
</evidence>
<dbReference type="InterPro" id="IPR006560">
    <property type="entry name" value="AWS_dom"/>
</dbReference>
<dbReference type="PROSITE" id="PS51215">
    <property type="entry name" value="AWS"/>
    <property type="match status" value="1"/>
</dbReference>
<keyword evidence="12" id="KW-0156">Chromatin regulator</keyword>
<dbReference type="InterPro" id="IPR013083">
    <property type="entry name" value="Znf_RING/FYVE/PHD"/>
</dbReference>
<keyword evidence="13" id="KW-0805">Transcription regulation</keyword>
<feature type="region of interest" description="Disordered" evidence="17">
    <location>
        <begin position="181"/>
        <end position="208"/>
    </location>
</feature>
<dbReference type="Gene3D" id="3.30.40.10">
    <property type="entry name" value="Zinc/RING finger domain, C3HC4 (zinc finger)"/>
    <property type="match status" value="4"/>
</dbReference>
<feature type="domain" description="Post-SET" evidence="21">
    <location>
        <begin position="1055"/>
        <end position="1071"/>
    </location>
</feature>
<dbReference type="GO" id="GO:0008270">
    <property type="term" value="F:zinc ion binding"/>
    <property type="evidence" value="ECO:0007669"/>
    <property type="project" value="UniProtKB-KW"/>
</dbReference>
<evidence type="ECO:0000256" key="1">
    <source>
        <dbReference type="ARBA" id="ARBA00004123"/>
    </source>
</evidence>
<dbReference type="SMART" id="SM00570">
    <property type="entry name" value="AWS"/>
    <property type="match status" value="1"/>
</dbReference>
<comment type="caution">
    <text evidence="23">The sequence shown here is derived from an EMBL/GenBank/DDBJ whole genome shotgun (WGS) entry which is preliminary data.</text>
</comment>
<evidence type="ECO:0000256" key="15">
    <source>
        <dbReference type="ARBA" id="ARBA00023242"/>
    </source>
</evidence>
<proteinExistence type="predicted"/>
<gene>
    <name evidence="23" type="ORF">P5673_002453</name>
</gene>
<dbReference type="PROSITE" id="PS01359">
    <property type="entry name" value="ZF_PHD_1"/>
    <property type="match status" value="2"/>
</dbReference>
<evidence type="ECO:0000256" key="4">
    <source>
        <dbReference type="ARBA" id="ARBA00022553"/>
    </source>
</evidence>
<dbReference type="PROSITE" id="PS50280">
    <property type="entry name" value="SET"/>
    <property type="match status" value="1"/>
</dbReference>
<dbReference type="Gene3D" id="2.30.30.140">
    <property type="match status" value="2"/>
</dbReference>
<dbReference type="Pfam" id="PF17907">
    <property type="entry name" value="AWS"/>
    <property type="match status" value="1"/>
</dbReference>
<dbReference type="FunFam" id="2.30.30.140:FF:000099">
    <property type="entry name" value="Histone-lysine N-methyltransferase"/>
    <property type="match status" value="1"/>
</dbReference>
<evidence type="ECO:0000259" key="18">
    <source>
        <dbReference type="PROSITE" id="PS50016"/>
    </source>
</evidence>
<evidence type="ECO:0000313" key="24">
    <source>
        <dbReference type="Proteomes" id="UP001249851"/>
    </source>
</evidence>
<dbReference type="InterPro" id="IPR000313">
    <property type="entry name" value="PWWP_dom"/>
</dbReference>
<feature type="region of interest" description="Disordered" evidence="17">
    <location>
        <begin position="225"/>
        <end position="274"/>
    </location>
</feature>
<dbReference type="SMART" id="SM00293">
    <property type="entry name" value="PWWP"/>
    <property type="match status" value="2"/>
</dbReference>
<feature type="region of interest" description="Disordered" evidence="17">
    <location>
        <begin position="468"/>
        <end position="521"/>
    </location>
</feature>
<keyword evidence="3" id="KW-0158">Chromosome</keyword>
<reference evidence="23" key="1">
    <citation type="journal article" date="2023" name="G3 (Bethesda)">
        <title>Whole genome assembly and annotation of the endangered Caribbean coral Acropora cervicornis.</title>
        <authorList>
            <person name="Selwyn J.D."/>
            <person name="Vollmer S.V."/>
        </authorList>
    </citation>
    <scope>NUCLEOTIDE SEQUENCE</scope>
    <source>
        <strain evidence="23">K2</strain>
    </source>
</reference>
<feature type="domain" description="AWS" evidence="22">
    <location>
        <begin position="881"/>
        <end position="931"/>
    </location>
</feature>
<keyword evidence="15" id="KW-0539">Nucleus</keyword>
<keyword evidence="10 16" id="KW-0863">Zinc-finger</keyword>
<keyword evidence="6" id="KW-0808">Transferase</keyword>
<keyword evidence="24" id="KW-1185">Reference proteome</keyword>
<dbReference type="CDD" id="cd15567">
    <property type="entry name" value="PHD4_NSD"/>
    <property type="match status" value="1"/>
</dbReference>
<dbReference type="Pfam" id="PF00855">
    <property type="entry name" value="PWWP"/>
    <property type="match status" value="2"/>
</dbReference>
<dbReference type="InterPro" id="IPR059153">
    <property type="entry name" value="NSD_PHD-1st"/>
</dbReference>
<reference evidence="23" key="2">
    <citation type="journal article" date="2023" name="Science">
        <title>Genomic signatures of disease resistance in endangered staghorn corals.</title>
        <authorList>
            <person name="Vollmer S.V."/>
            <person name="Selwyn J.D."/>
            <person name="Despard B.A."/>
            <person name="Roesel C.L."/>
        </authorList>
    </citation>
    <scope>NUCLEOTIDE SEQUENCE</scope>
    <source>
        <strain evidence="23">K2</strain>
    </source>
</reference>